<dbReference type="Pfam" id="PF13715">
    <property type="entry name" value="CarbopepD_reg_2"/>
    <property type="match status" value="1"/>
</dbReference>
<dbReference type="NCBIfam" id="TIGR04056">
    <property type="entry name" value="OMP_RagA_SusC"/>
    <property type="match status" value="1"/>
</dbReference>
<evidence type="ECO:0000256" key="5">
    <source>
        <dbReference type="ARBA" id="ARBA00023077"/>
    </source>
</evidence>
<dbReference type="AlphaFoldDB" id="A0A7K1U0R8"/>
<evidence type="ECO:0000313" key="12">
    <source>
        <dbReference type="EMBL" id="MVT07890.1"/>
    </source>
</evidence>
<keyword evidence="4 8" id="KW-0812">Transmembrane</keyword>
<dbReference type="SUPFAM" id="SSF56935">
    <property type="entry name" value="Porins"/>
    <property type="match status" value="1"/>
</dbReference>
<dbReference type="SUPFAM" id="SSF49464">
    <property type="entry name" value="Carboxypeptidase regulatory domain-like"/>
    <property type="match status" value="1"/>
</dbReference>
<evidence type="ECO:0000259" key="10">
    <source>
        <dbReference type="Pfam" id="PF00593"/>
    </source>
</evidence>
<dbReference type="Gene3D" id="2.40.170.20">
    <property type="entry name" value="TonB-dependent receptor, beta-barrel domain"/>
    <property type="match status" value="1"/>
</dbReference>
<evidence type="ECO:0000256" key="2">
    <source>
        <dbReference type="ARBA" id="ARBA00022448"/>
    </source>
</evidence>
<evidence type="ECO:0000259" key="11">
    <source>
        <dbReference type="Pfam" id="PF07715"/>
    </source>
</evidence>
<feature type="domain" description="TonB-dependent receptor plug" evidence="11">
    <location>
        <begin position="217"/>
        <end position="322"/>
    </location>
</feature>
<evidence type="ECO:0000313" key="13">
    <source>
        <dbReference type="Proteomes" id="UP000461730"/>
    </source>
</evidence>
<dbReference type="Proteomes" id="UP000461730">
    <property type="component" value="Unassembled WGS sequence"/>
</dbReference>
<gene>
    <name evidence="12" type="ORF">GO493_06430</name>
</gene>
<dbReference type="EMBL" id="WRXN01000002">
    <property type="protein sequence ID" value="MVT07890.1"/>
    <property type="molecule type" value="Genomic_DNA"/>
</dbReference>
<keyword evidence="5 9" id="KW-0798">TonB box</keyword>
<evidence type="ECO:0000256" key="3">
    <source>
        <dbReference type="ARBA" id="ARBA00022452"/>
    </source>
</evidence>
<keyword evidence="3 8" id="KW-1134">Transmembrane beta strand</keyword>
<dbReference type="Pfam" id="PF00593">
    <property type="entry name" value="TonB_dep_Rec_b-barrel"/>
    <property type="match status" value="1"/>
</dbReference>
<dbReference type="InterPro" id="IPR023996">
    <property type="entry name" value="TonB-dep_OMP_SusC/RagA"/>
</dbReference>
<evidence type="ECO:0000256" key="7">
    <source>
        <dbReference type="ARBA" id="ARBA00023237"/>
    </source>
</evidence>
<accession>A0A7K1U0R8</accession>
<reference evidence="12 13" key="1">
    <citation type="submission" date="2019-12" db="EMBL/GenBank/DDBJ databases">
        <title>Chitinophaga sp. strain ysch24 (GDMCC 1.1355), whole genome shotgun sequence.</title>
        <authorList>
            <person name="Zhang X."/>
        </authorList>
    </citation>
    <scope>NUCLEOTIDE SEQUENCE [LARGE SCALE GENOMIC DNA]</scope>
    <source>
        <strain evidence="13">ysch24</strain>
    </source>
</reference>
<protein>
    <submittedName>
        <fullName evidence="12">SusC/RagA family TonB-linked outer membrane protein</fullName>
    </submittedName>
</protein>
<organism evidence="12 13">
    <name type="scientific">Chitinophaga tropicalis</name>
    <dbReference type="NCBI Taxonomy" id="2683588"/>
    <lineage>
        <taxon>Bacteria</taxon>
        <taxon>Pseudomonadati</taxon>
        <taxon>Bacteroidota</taxon>
        <taxon>Chitinophagia</taxon>
        <taxon>Chitinophagales</taxon>
        <taxon>Chitinophagaceae</taxon>
        <taxon>Chitinophaga</taxon>
    </lineage>
</organism>
<name>A0A7K1U0R8_9BACT</name>
<evidence type="ECO:0000256" key="6">
    <source>
        <dbReference type="ARBA" id="ARBA00023136"/>
    </source>
</evidence>
<dbReference type="InterPro" id="IPR008969">
    <property type="entry name" value="CarboxyPept-like_regulatory"/>
</dbReference>
<evidence type="ECO:0000256" key="8">
    <source>
        <dbReference type="PROSITE-ProRule" id="PRU01360"/>
    </source>
</evidence>
<dbReference type="Pfam" id="PF07715">
    <property type="entry name" value="Plug"/>
    <property type="match status" value="1"/>
</dbReference>
<evidence type="ECO:0000256" key="4">
    <source>
        <dbReference type="ARBA" id="ARBA00022692"/>
    </source>
</evidence>
<dbReference type="NCBIfam" id="TIGR04057">
    <property type="entry name" value="SusC_RagA_signa"/>
    <property type="match status" value="1"/>
</dbReference>
<proteinExistence type="inferred from homology"/>
<sequence length="1172" mass="128995">MLSIVFGKASFKRRFSLTTIVLLTIAYLHASAKVSAQGITLNEKNVPVEKVFREITRQTGLAFFYVEGLLANANKVTVVINNATLDQALTLCFSQLPFTYSVVDKTIVVKEKVPGNSPVATKADPVQVTGKITGADRTGLPGATIVEKGTKNKALSREDGSFSLNVSRPDAILVVSYIGFRSKEVVLSGTSINIVLQEENKSMNEVVVIGYQSVQRKDLTGTVSSVSGAQLEKIPVASAAEALTGRLPGVQVTTVDGQPGAEIVIRVRGGGSITGSNDPLFIVDGFRVSNINDIAPSDIASIDILKDAATAAIYGAAGANGVVIVTTKSAKGGKSIVTYNGFVQARQLPRKLDVLSPYEFVLAQYEYARLRSQGDVDNFTKYFGAFDDLELYKYQKGTDWQKKLYGNPAWSQQHNISLTGGNEKTKFALNYTYNKEAGLIPSNSYTRNYLNFKLSHEVSKSLKLDLAIRYTHPITNGAGSAGGASFRIGDGITTRPVNGIADMIIIDPGNSEDYEQFLRNLINPLKLSEQDYRRAVNRVFNVNSGVSWSLAKNITYRSEYSLGMSFAENRRYYGPLTGTARNEGGNLPLGEITQTRLQDYRWTNTLSYQLDKGTGHNLNFLVGQEILARGKGFEEYNRAKYFNADITPEKLFATMNLGTPDIHTTTEIAPEKTASFFGRVIYQYNEKYIFNVTARYDGSTQFAPGKQWGMFPAASLAWRVSSEEFMNNVKFVSDLKLRASYGAVGNNNIKSDQWRVLFASSSTRPYGAGDVPNPYYTYASTQLTNPDVKWETTITRDVGLDFDLFNNKLSGTLDFYHNTTKDLLVQSAIPQTTGFSTQQRNIGQTSNRGVELALSADIINKKDFQLSVNFNVGINRARIDKLDGVDERSFNSNWAGTDLKNIDDYRLIVGRTIGLMYGYVTEGMYGVDDFSGYDPVSRKYIAKEGVPQQDLGGISLRPGVLKLKDLDGNGAIDAEDRTIIGSALPKATGGFGINTTYKGFDLAAFFNWVYGNKIYNTGKISFNMLYRTSYGNILNTSNYASRFHYIDAGGKLVTDLQELAALNPDPKIWTPFSMGGAAPYFHSWAVEDGSFLRLNTLSLGYSLPKKLISKAALSKFRIYATVYNAFVRTKYSGYDPEVSTTRNNGYNQLVPGVDYSAFPKSRSYTMGVNVAF</sequence>
<evidence type="ECO:0000256" key="9">
    <source>
        <dbReference type="RuleBase" id="RU003357"/>
    </source>
</evidence>
<dbReference type="GO" id="GO:0009279">
    <property type="term" value="C:cell outer membrane"/>
    <property type="evidence" value="ECO:0007669"/>
    <property type="project" value="UniProtKB-SubCell"/>
</dbReference>
<dbReference type="RefSeq" id="WP_157305312.1">
    <property type="nucleotide sequence ID" value="NZ_WRXN01000002.1"/>
</dbReference>
<dbReference type="Gene3D" id="2.170.130.10">
    <property type="entry name" value="TonB-dependent receptor, plug domain"/>
    <property type="match status" value="1"/>
</dbReference>
<comment type="caution">
    <text evidence="12">The sequence shown here is derived from an EMBL/GenBank/DDBJ whole genome shotgun (WGS) entry which is preliminary data.</text>
</comment>
<keyword evidence="6 8" id="KW-0472">Membrane</keyword>
<dbReference type="InterPro" id="IPR039426">
    <property type="entry name" value="TonB-dep_rcpt-like"/>
</dbReference>
<comment type="similarity">
    <text evidence="8 9">Belongs to the TonB-dependent receptor family.</text>
</comment>
<feature type="domain" description="TonB-dependent receptor-like beta-barrel" evidence="10">
    <location>
        <begin position="539"/>
        <end position="922"/>
    </location>
</feature>
<keyword evidence="2 8" id="KW-0813">Transport</keyword>
<dbReference type="InterPro" id="IPR000531">
    <property type="entry name" value="Beta-barrel_TonB"/>
</dbReference>
<keyword evidence="7 8" id="KW-0998">Cell outer membrane</keyword>
<dbReference type="InterPro" id="IPR036942">
    <property type="entry name" value="Beta-barrel_TonB_sf"/>
</dbReference>
<comment type="subcellular location">
    <subcellularLocation>
        <location evidence="1 8">Cell outer membrane</location>
        <topology evidence="1 8">Multi-pass membrane protein</topology>
    </subcellularLocation>
</comment>
<dbReference type="InterPro" id="IPR037066">
    <property type="entry name" value="Plug_dom_sf"/>
</dbReference>
<dbReference type="InterPro" id="IPR023997">
    <property type="entry name" value="TonB-dep_OMP_SusC/RagA_CS"/>
</dbReference>
<dbReference type="FunFam" id="2.170.130.10:FF:000008">
    <property type="entry name" value="SusC/RagA family TonB-linked outer membrane protein"/>
    <property type="match status" value="1"/>
</dbReference>
<evidence type="ECO:0000256" key="1">
    <source>
        <dbReference type="ARBA" id="ARBA00004571"/>
    </source>
</evidence>
<keyword evidence="13" id="KW-1185">Reference proteome</keyword>
<dbReference type="InterPro" id="IPR012910">
    <property type="entry name" value="Plug_dom"/>
</dbReference>
<dbReference type="PROSITE" id="PS52016">
    <property type="entry name" value="TONB_DEPENDENT_REC_3"/>
    <property type="match status" value="1"/>
</dbReference>